<keyword evidence="3" id="KW-0255">Endonuclease</keyword>
<dbReference type="PANTHER" id="PTHR14859">
    <property type="entry name" value="CALCOFLUOR WHITE HYPERSENSITIVE PROTEIN PRECURSOR"/>
    <property type="match status" value="1"/>
</dbReference>
<feature type="domain" description="Endonuclease/exonuclease/phosphatase" evidence="1">
    <location>
        <begin position="5"/>
        <end position="283"/>
    </location>
</feature>
<dbReference type="EMBL" id="CP016171">
    <property type="protein sequence ID" value="ANN70241.1"/>
    <property type="molecule type" value="Genomic_DNA"/>
</dbReference>
<keyword evidence="3" id="KW-0540">Nuclease</keyword>
<dbReference type="PANTHER" id="PTHR14859:SF0">
    <property type="entry name" value="ENDONUCLEASE_EXONUCLEASE_PHOSPHATASE FAMILY PROTEIN, EXPRESSED"/>
    <property type="match status" value="1"/>
</dbReference>
<evidence type="ECO:0000313" key="4">
    <source>
        <dbReference type="Proteomes" id="UP000091897"/>
    </source>
</evidence>
<gene>
    <name evidence="2" type="ORF">BAU06_01805</name>
    <name evidence="3" type="ORF">BAU08_01795</name>
</gene>
<proteinExistence type="predicted"/>
<organism evidence="3 5">
    <name type="scientific">Bordetella bronchialis</name>
    <dbReference type="NCBI Taxonomy" id="463025"/>
    <lineage>
        <taxon>Bacteria</taxon>
        <taxon>Pseudomonadati</taxon>
        <taxon>Pseudomonadota</taxon>
        <taxon>Betaproteobacteria</taxon>
        <taxon>Burkholderiales</taxon>
        <taxon>Alcaligenaceae</taxon>
        <taxon>Bordetella</taxon>
    </lineage>
</organism>
<dbReference type="KEGG" id="bbro:BAU06_01805"/>
<evidence type="ECO:0000259" key="1">
    <source>
        <dbReference type="Pfam" id="PF03372"/>
    </source>
</evidence>
<dbReference type="Pfam" id="PF03372">
    <property type="entry name" value="Exo_endo_phos"/>
    <property type="match status" value="1"/>
</dbReference>
<dbReference type="EMBL" id="CP016170">
    <property type="protein sequence ID" value="ANN65208.1"/>
    <property type="molecule type" value="Genomic_DNA"/>
</dbReference>
<keyword evidence="3" id="KW-0378">Hydrolase</keyword>
<dbReference type="GO" id="GO:0004519">
    <property type="term" value="F:endonuclease activity"/>
    <property type="evidence" value="ECO:0007669"/>
    <property type="project" value="UniProtKB-KW"/>
</dbReference>
<dbReference type="GO" id="GO:0006506">
    <property type="term" value="P:GPI anchor biosynthetic process"/>
    <property type="evidence" value="ECO:0007669"/>
    <property type="project" value="TreeGrafter"/>
</dbReference>
<dbReference type="STRING" id="463025.BAU08_01795"/>
<dbReference type="SUPFAM" id="SSF56219">
    <property type="entry name" value="DNase I-like"/>
    <property type="match status" value="1"/>
</dbReference>
<dbReference type="InterPro" id="IPR036691">
    <property type="entry name" value="Endo/exonu/phosph_ase_sf"/>
</dbReference>
<dbReference type="InterPro" id="IPR005135">
    <property type="entry name" value="Endo/exonuclease/phosphatase"/>
</dbReference>
<dbReference type="AlphaFoldDB" id="A0A193FD55"/>
<keyword evidence="4" id="KW-1185">Reference proteome</keyword>
<dbReference type="Proteomes" id="UP000092213">
    <property type="component" value="Chromosome"/>
</dbReference>
<dbReference type="RefSeq" id="WP_066343668.1">
    <property type="nucleotide sequence ID" value="NZ_CBCSFJ010000014.1"/>
</dbReference>
<evidence type="ECO:0000313" key="5">
    <source>
        <dbReference type="Proteomes" id="UP000092213"/>
    </source>
</evidence>
<dbReference type="Gene3D" id="3.60.10.10">
    <property type="entry name" value="Endonuclease/exonuclease/phosphatase"/>
    <property type="match status" value="1"/>
</dbReference>
<protein>
    <submittedName>
        <fullName evidence="3">Endonuclease</fullName>
    </submittedName>
</protein>
<sequence length="291" mass="31138">MRLVNWNIQWGRGVDGSVDLRRIVDHARRLADFDVLCLQEVTRGFHGDADAGGLPGGPDADQFAELGALLPGYTVLCAIGADLPPARAGAPRRQNGNAIVTRCPVGPVFRHSLPWPADPAVMSMPRVALEAVLSTDVGPLRVVTTHLEFYSADQRLAQAHALRDLHVEACGHAGRPSPHGNPNGPFAAVERPAAALVCGDFNSAVTDAAYRCMLDPMPAGVPSFVDAWRVAHGEGPRAPTVGVHDHVQWPQGPFACDFVFVTPELAGRLVRCDVDLQSAASDHQPIVVEFR</sequence>
<dbReference type="OrthoDB" id="5294090at2"/>
<dbReference type="Proteomes" id="UP000091897">
    <property type="component" value="Chromosome"/>
</dbReference>
<evidence type="ECO:0000313" key="2">
    <source>
        <dbReference type="EMBL" id="ANN65208.1"/>
    </source>
</evidence>
<evidence type="ECO:0000313" key="3">
    <source>
        <dbReference type="EMBL" id="ANN70241.1"/>
    </source>
</evidence>
<reference evidence="4 5" key="1">
    <citation type="submission" date="2016-06" db="EMBL/GenBank/DDBJ databases">
        <title>Complete genome sequences of Bordetella bronchialis and Bordetella flabilis.</title>
        <authorList>
            <person name="LiPuma J.J."/>
            <person name="Spilker T."/>
        </authorList>
    </citation>
    <scope>NUCLEOTIDE SEQUENCE [LARGE SCALE GENOMIC DNA]</scope>
    <source>
        <strain evidence="3 5">AU17976</strain>
        <strain evidence="2 4">AU3182</strain>
    </source>
</reference>
<dbReference type="InterPro" id="IPR051916">
    <property type="entry name" value="GPI-anchor_lipid_remodeler"/>
</dbReference>
<dbReference type="GO" id="GO:0016020">
    <property type="term" value="C:membrane"/>
    <property type="evidence" value="ECO:0007669"/>
    <property type="project" value="GOC"/>
</dbReference>
<accession>A0A193FD55</accession>
<name>A0A193FD55_9BORD</name>